<keyword evidence="3" id="KW-1185">Reference proteome</keyword>
<dbReference type="PANTHER" id="PTHR11280:SF6">
    <property type="entry name" value="GLUCOSAMINE-6-PHOSPHATE ISOMERASE NAGB"/>
    <property type="match status" value="1"/>
</dbReference>
<dbReference type="GO" id="GO:0019262">
    <property type="term" value="P:N-acetylneuraminate catabolic process"/>
    <property type="evidence" value="ECO:0007669"/>
    <property type="project" value="TreeGrafter"/>
</dbReference>
<dbReference type="KEGG" id="copr:Cop2CBH44_31610"/>
<feature type="domain" description="Glucosamine/galactosamine-6-phosphate isomerase" evidence="1">
    <location>
        <begin position="17"/>
        <end position="237"/>
    </location>
</feature>
<reference evidence="3" key="1">
    <citation type="submission" date="2020-07" db="EMBL/GenBank/DDBJ databases">
        <title>Complete genome sequencing of Coprobacter sp. strain 2CBH44.</title>
        <authorList>
            <person name="Sakamoto M."/>
            <person name="Murakami T."/>
            <person name="Mori H."/>
        </authorList>
    </citation>
    <scope>NUCLEOTIDE SEQUENCE [LARGE SCALE GENOMIC DNA]</scope>
    <source>
        <strain evidence="3">2CBH44</strain>
    </source>
</reference>
<sequence>MNTELKKDNLNVKIYDTRKQMGEKAAEEAAAYLKSLLSKQEQVNIIFAAAPSQNEFLESLSVTPGIKWSRINALHMDEYIGLDKDAPQGFGNFLKEGIFDKVPFKSVHYLNGQDPDPIHACQVYEKVLSEFPVDIVFMGIGENGHIAFNDPHVANFNDTKRVKIVDLDDRCRHQQVNDGCFKHINEVPTHALTLTVPALLKAARIFCIVPAQTKAWAVKETLTGKISEHCPASVLRTHPHATLYVDNDSAALFLQSSNR</sequence>
<dbReference type="GO" id="GO:0005737">
    <property type="term" value="C:cytoplasm"/>
    <property type="evidence" value="ECO:0007669"/>
    <property type="project" value="TreeGrafter"/>
</dbReference>
<dbReference type="GO" id="GO:0005975">
    <property type="term" value="P:carbohydrate metabolic process"/>
    <property type="evidence" value="ECO:0007669"/>
    <property type="project" value="InterPro"/>
</dbReference>
<organism evidence="2 3">
    <name type="scientific">Coprobacter secundus subsp. similis</name>
    <dbReference type="NCBI Taxonomy" id="2751153"/>
    <lineage>
        <taxon>Bacteria</taxon>
        <taxon>Pseudomonadati</taxon>
        <taxon>Bacteroidota</taxon>
        <taxon>Bacteroidia</taxon>
        <taxon>Bacteroidales</taxon>
        <taxon>Barnesiellaceae</taxon>
        <taxon>Coprobacter</taxon>
    </lineage>
</organism>
<dbReference type="Pfam" id="PF01182">
    <property type="entry name" value="Glucosamine_iso"/>
    <property type="match status" value="1"/>
</dbReference>
<dbReference type="InterPro" id="IPR037171">
    <property type="entry name" value="NagB/RpiA_transferase-like"/>
</dbReference>
<proteinExistence type="predicted"/>
<dbReference type="PANTHER" id="PTHR11280">
    <property type="entry name" value="GLUCOSAMINE-6-PHOSPHATE ISOMERASE"/>
    <property type="match status" value="1"/>
</dbReference>
<dbReference type="GO" id="GO:0042802">
    <property type="term" value="F:identical protein binding"/>
    <property type="evidence" value="ECO:0007669"/>
    <property type="project" value="TreeGrafter"/>
</dbReference>
<evidence type="ECO:0000313" key="3">
    <source>
        <dbReference type="Proteomes" id="UP000594042"/>
    </source>
</evidence>
<evidence type="ECO:0000313" key="2">
    <source>
        <dbReference type="EMBL" id="BCI64808.1"/>
    </source>
</evidence>
<protein>
    <submittedName>
        <fullName evidence="2">Glucosamine-6-phosphate deaminase</fullName>
    </submittedName>
</protein>
<dbReference type="GO" id="GO:0006043">
    <property type="term" value="P:glucosamine catabolic process"/>
    <property type="evidence" value="ECO:0007669"/>
    <property type="project" value="TreeGrafter"/>
</dbReference>
<dbReference type="GO" id="GO:0006046">
    <property type="term" value="P:N-acetylglucosamine catabolic process"/>
    <property type="evidence" value="ECO:0007669"/>
    <property type="project" value="TreeGrafter"/>
</dbReference>
<dbReference type="SUPFAM" id="SSF100950">
    <property type="entry name" value="NagB/RpiA/CoA transferase-like"/>
    <property type="match status" value="1"/>
</dbReference>
<dbReference type="InterPro" id="IPR004547">
    <property type="entry name" value="Glucosamine6P_isomerase"/>
</dbReference>
<dbReference type="Gene3D" id="3.40.50.1360">
    <property type="match status" value="1"/>
</dbReference>
<dbReference type="CDD" id="cd01399">
    <property type="entry name" value="GlcN6P_deaminase"/>
    <property type="match status" value="1"/>
</dbReference>
<dbReference type="EMBL" id="AP023322">
    <property type="protein sequence ID" value="BCI64808.1"/>
    <property type="molecule type" value="Genomic_DNA"/>
</dbReference>
<name>A0A7G1I386_9BACT</name>
<dbReference type="AlphaFoldDB" id="A0A7G1I386"/>
<dbReference type="RefSeq" id="WP_200755190.1">
    <property type="nucleotide sequence ID" value="NZ_AP023322.1"/>
</dbReference>
<evidence type="ECO:0000259" key="1">
    <source>
        <dbReference type="Pfam" id="PF01182"/>
    </source>
</evidence>
<dbReference type="Proteomes" id="UP000594042">
    <property type="component" value="Chromosome"/>
</dbReference>
<dbReference type="InterPro" id="IPR006148">
    <property type="entry name" value="Glc/Gal-6P_isomerase"/>
</dbReference>
<accession>A0A7G1I386</accession>
<gene>
    <name evidence="2" type="primary">nagB_2</name>
    <name evidence="2" type="ORF">Cop2CBH44_31610</name>
</gene>
<dbReference type="GO" id="GO:0004342">
    <property type="term" value="F:glucosamine-6-phosphate deaminase activity"/>
    <property type="evidence" value="ECO:0007669"/>
    <property type="project" value="InterPro"/>
</dbReference>